<organism evidence="2 3">
    <name type="scientific">Pocillopora damicornis</name>
    <name type="common">Cauliflower coral</name>
    <name type="synonym">Millepora damicornis</name>
    <dbReference type="NCBI Taxonomy" id="46731"/>
    <lineage>
        <taxon>Eukaryota</taxon>
        <taxon>Metazoa</taxon>
        <taxon>Cnidaria</taxon>
        <taxon>Anthozoa</taxon>
        <taxon>Hexacorallia</taxon>
        <taxon>Scleractinia</taxon>
        <taxon>Astrocoeniina</taxon>
        <taxon>Pocilloporidae</taxon>
        <taxon>Pocillopora</taxon>
    </lineage>
</organism>
<evidence type="ECO:0000313" key="2">
    <source>
        <dbReference type="EMBL" id="RMX52955.1"/>
    </source>
</evidence>
<keyword evidence="3" id="KW-1185">Reference proteome</keyword>
<sequence length="111" mass="12380">MLCSSKSEGQIPNALRESEMTGELNSTANAGNMKRKNMSFLTPEILITYEREGQQAKTYEERYKEAALGVFGTKRSLTHLTVPTTLLQTDKQAVIRQYHSDPCIASLGILQ</sequence>
<name>A0A3M6UH23_POCDA</name>
<dbReference type="EMBL" id="RCHS01001554">
    <property type="protein sequence ID" value="RMX52955.1"/>
    <property type="molecule type" value="Genomic_DNA"/>
</dbReference>
<comment type="caution">
    <text evidence="2">The sequence shown here is derived from an EMBL/GenBank/DDBJ whole genome shotgun (WGS) entry which is preliminary data.</text>
</comment>
<proteinExistence type="predicted"/>
<evidence type="ECO:0000313" key="3">
    <source>
        <dbReference type="Proteomes" id="UP000275408"/>
    </source>
</evidence>
<feature type="compositionally biased region" description="Polar residues" evidence="1">
    <location>
        <begin position="1"/>
        <end position="10"/>
    </location>
</feature>
<gene>
    <name evidence="2" type="ORF">pdam_00020216</name>
</gene>
<dbReference type="Proteomes" id="UP000275408">
    <property type="component" value="Unassembled WGS sequence"/>
</dbReference>
<evidence type="ECO:0000256" key="1">
    <source>
        <dbReference type="SAM" id="MobiDB-lite"/>
    </source>
</evidence>
<protein>
    <submittedName>
        <fullName evidence="2">Uncharacterized protein</fullName>
    </submittedName>
</protein>
<reference evidence="2 3" key="1">
    <citation type="journal article" date="2018" name="Sci. Rep.">
        <title>Comparative analysis of the Pocillopora damicornis genome highlights role of immune system in coral evolution.</title>
        <authorList>
            <person name="Cunning R."/>
            <person name="Bay R.A."/>
            <person name="Gillette P."/>
            <person name="Baker A.C."/>
            <person name="Traylor-Knowles N."/>
        </authorList>
    </citation>
    <scope>NUCLEOTIDE SEQUENCE [LARGE SCALE GENOMIC DNA]</scope>
    <source>
        <strain evidence="2">RSMAS</strain>
        <tissue evidence="2">Whole animal</tissue>
    </source>
</reference>
<accession>A0A3M6UH23</accession>
<dbReference type="AlphaFoldDB" id="A0A3M6UH23"/>
<feature type="region of interest" description="Disordered" evidence="1">
    <location>
        <begin position="1"/>
        <end position="33"/>
    </location>
</feature>